<dbReference type="STRING" id="329046.A0A1Y2BPM4"/>
<dbReference type="InterPro" id="IPR017937">
    <property type="entry name" value="Thioredoxin_CS"/>
</dbReference>
<dbReference type="OrthoDB" id="2121326at2759"/>
<dbReference type="Gene3D" id="3.40.30.10">
    <property type="entry name" value="Glutaredoxin"/>
    <property type="match status" value="1"/>
</dbReference>
<keyword evidence="4" id="KW-0676">Redox-active center</keyword>
<keyword evidence="3" id="KW-1015">Disulfide bond</keyword>
<dbReference type="PANTHER" id="PTHR45663:SF11">
    <property type="entry name" value="GEO12009P1"/>
    <property type="match status" value="1"/>
</dbReference>
<dbReference type="FunFam" id="3.40.30.10:FF:000001">
    <property type="entry name" value="Thioredoxin"/>
    <property type="match status" value="1"/>
</dbReference>
<dbReference type="EMBL" id="MCGO01000054">
    <property type="protein sequence ID" value="ORY36686.1"/>
    <property type="molecule type" value="Genomic_DNA"/>
</dbReference>
<evidence type="ECO:0000313" key="6">
    <source>
        <dbReference type="EMBL" id="ORY36686.1"/>
    </source>
</evidence>
<dbReference type="InterPro" id="IPR013766">
    <property type="entry name" value="Thioredoxin_domain"/>
</dbReference>
<sequence>MFRQVLRRRFSTSAPSRSSSSGSNLIGTIVERGDSDFATTIGGAGSGVVVVDFHATWCGPCRLLAPVLKKVVSAPDSKFFVVKVDVDENPVTAQKYNVASLPTVALFKDGKLLSQFVGLRDEKFVKAWINENLE</sequence>
<dbReference type="Proteomes" id="UP000193642">
    <property type="component" value="Unassembled WGS sequence"/>
</dbReference>
<dbReference type="AlphaFoldDB" id="A0A1Y2BPM4"/>
<dbReference type="InterPro" id="IPR036249">
    <property type="entry name" value="Thioredoxin-like_sf"/>
</dbReference>
<dbReference type="PANTHER" id="PTHR45663">
    <property type="entry name" value="GEO12009P1"/>
    <property type="match status" value="1"/>
</dbReference>
<dbReference type="GO" id="GO:0015035">
    <property type="term" value="F:protein-disulfide reductase activity"/>
    <property type="evidence" value="ECO:0007669"/>
    <property type="project" value="InterPro"/>
</dbReference>
<dbReference type="PRINTS" id="PR00421">
    <property type="entry name" value="THIOREDOXIN"/>
</dbReference>
<name>A0A1Y2BPM4_9FUNG</name>
<keyword evidence="2" id="KW-0249">Electron transport</keyword>
<protein>
    <submittedName>
        <fullName evidence="6">Thioredoxin</fullName>
    </submittedName>
</protein>
<dbReference type="NCBIfam" id="TIGR01068">
    <property type="entry name" value="thioredoxin"/>
    <property type="match status" value="1"/>
</dbReference>
<feature type="domain" description="Thioredoxin" evidence="5">
    <location>
        <begin position="8"/>
        <end position="134"/>
    </location>
</feature>
<dbReference type="InterPro" id="IPR005746">
    <property type="entry name" value="Thioredoxin"/>
</dbReference>
<evidence type="ECO:0000256" key="4">
    <source>
        <dbReference type="ARBA" id="ARBA00023284"/>
    </source>
</evidence>
<proteinExistence type="predicted"/>
<reference evidence="6 7" key="1">
    <citation type="submission" date="2016-07" db="EMBL/GenBank/DDBJ databases">
        <title>Pervasive Adenine N6-methylation of Active Genes in Fungi.</title>
        <authorList>
            <consortium name="DOE Joint Genome Institute"/>
            <person name="Mondo S.J."/>
            <person name="Dannebaum R.O."/>
            <person name="Kuo R.C."/>
            <person name="Labutti K."/>
            <person name="Haridas S."/>
            <person name="Kuo A."/>
            <person name="Salamov A."/>
            <person name="Ahrendt S.R."/>
            <person name="Lipzen A."/>
            <person name="Sullivan W."/>
            <person name="Andreopoulos W.B."/>
            <person name="Clum A."/>
            <person name="Lindquist E."/>
            <person name="Daum C."/>
            <person name="Ramamoorthy G.K."/>
            <person name="Gryganskyi A."/>
            <person name="Culley D."/>
            <person name="Magnuson J.K."/>
            <person name="James T.Y."/>
            <person name="O'Malley M.A."/>
            <person name="Stajich J.E."/>
            <person name="Spatafora J.W."/>
            <person name="Visel A."/>
            <person name="Grigoriev I.V."/>
        </authorList>
    </citation>
    <scope>NUCLEOTIDE SEQUENCE [LARGE SCALE GENOMIC DNA]</scope>
    <source>
        <strain evidence="6 7">JEL800</strain>
    </source>
</reference>
<evidence type="ECO:0000313" key="7">
    <source>
        <dbReference type="Proteomes" id="UP000193642"/>
    </source>
</evidence>
<gene>
    <name evidence="6" type="ORF">BCR33DRAFT_721898</name>
</gene>
<evidence type="ECO:0000259" key="5">
    <source>
        <dbReference type="PROSITE" id="PS51352"/>
    </source>
</evidence>
<comment type="caution">
    <text evidence="6">The sequence shown here is derived from an EMBL/GenBank/DDBJ whole genome shotgun (WGS) entry which is preliminary data.</text>
</comment>
<evidence type="ECO:0000256" key="3">
    <source>
        <dbReference type="ARBA" id="ARBA00023157"/>
    </source>
</evidence>
<dbReference type="PROSITE" id="PS51352">
    <property type="entry name" value="THIOREDOXIN_2"/>
    <property type="match status" value="1"/>
</dbReference>
<evidence type="ECO:0000256" key="1">
    <source>
        <dbReference type="ARBA" id="ARBA00022448"/>
    </source>
</evidence>
<keyword evidence="7" id="KW-1185">Reference proteome</keyword>
<organism evidence="6 7">
    <name type="scientific">Rhizoclosmatium globosum</name>
    <dbReference type="NCBI Taxonomy" id="329046"/>
    <lineage>
        <taxon>Eukaryota</taxon>
        <taxon>Fungi</taxon>
        <taxon>Fungi incertae sedis</taxon>
        <taxon>Chytridiomycota</taxon>
        <taxon>Chytridiomycota incertae sedis</taxon>
        <taxon>Chytridiomycetes</taxon>
        <taxon>Chytridiales</taxon>
        <taxon>Chytriomycetaceae</taxon>
        <taxon>Rhizoclosmatium</taxon>
    </lineage>
</organism>
<keyword evidence="1" id="KW-0813">Transport</keyword>
<evidence type="ECO:0000256" key="2">
    <source>
        <dbReference type="ARBA" id="ARBA00022982"/>
    </source>
</evidence>
<dbReference type="CDD" id="cd02947">
    <property type="entry name" value="TRX_family"/>
    <property type="match status" value="1"/>
</dbReference>
<dbReference type="SUPFAM" id="SSF52833">
    <property type="entry name" value="Thioredoxin-like"/>
    <property type="match status" value="1"/>
</dbReference>
<dbReference type="Pfam" id="PF00085">
    <property type="entry name" value="Thioredoxin"/>
    <property type="match status" value="1"/>
</dbReference>
<dbReference type="GO" id="GO:0005737">
    <property type="term" value="C:cytoplasm"/>
    <property type="evidence" value="ECO:0007669"/>
    <property type="project" value="TreeGrafter"/>
</dbReference>
<accession>A0A1Y2BPM4</accession>
<dbReference type="PROSITE" id="PS00194">
    <property type="entry name" value="THIOREDOXIN_1"/>
    <property type="match status" value="1"/>
</dbReference>